<feature type="region of interest" description="Disordered" evidence="1">
    <location>
        <begin position="1"/>
        <end position="25"/>
    </location>
</feature>
<accession>A0A5D3CJL2</accession>
<sequence>MEWRGDEDKEMMPTPDEEVKKSRRGEEMKCPQTKKNFNLIGYFKPNPTRIKSNRVVYLAGTVSYGITTYCASFEITRLSCVSYEITRLMCVSDGITQLICASYGITKLMCVSYGITRMLCCRAKVTGEVNRQWVRRIRERHMGTSIFNASA</sequence>
<name>A0A5D3CJL2_CUCMM</name>
<comment type="caution">
    <text evidence="2">The sequence shown here is derived from an EMBL/GenBank/DDBJ whole genome shotgun (WGS) entry which is preliminary data.</text>
</comment>
<protein>
    <recommendedName>
        <fullName evidence="4">Gag/pol protein</fullName>
    </recommendedName>
</protein>
<evidence type="ECO:0008006" key="4">
    <source>
        <dbReference type="Google" id="ProtNLM"/>
    </source>
</evidence>
<gene>
    <name evidence="2" type="ORF">E5676_scaffold1017G00070</name>
</gene>
<evidence type="ECO:0000313" key="2">
    <source>
        <dbReference type="EMBL" id="TYK12001.1"/>
    </source>
</evidence>
<organism evidence="2 3">
    <name type="scientific">Cucumis melo var. makuwa</name>
    <name type="common">Oriental melon</name>
    <dbReference type="NCBI Taxonomy" id="1194695"/>
    <lineage>
        <taxon>Eukaryota</taxon>
        <taxon>Viridiplantae</taxon>
        <taxon>Streptophyta</taxon>
        <taxon>Embryophyta</taxon>
        <taxon>Tracheophyta</taxon>
        <taxon>Spermatophyta</taxon>
        <taxon>Magnoliopsida</taxon>
        <taxon>eudicotyledons</taxon>
        <taxon>Gunneridae</taxon>
        <taxon>Pentapetalae</taxon>
        <taxon>rosids</taxon>
        <taxon>fabids</taxon>
        <taxon>Cucurbitales</taxon>
        <taxon>Cucurbitaceae</taxon>
        <taxon>Benincaseae</taxon>
        <taxon>Cucumis</taxon>
    </lineage>
</organism>
<proteinExistence type="predicted"/>
<dbReference type="Proteomes" id="UP000321947">
    <property type="component" value="Unassembled WGS sequence"/>
</dbReference>
<reference evidence="2 3" key="1">
    <citation type="submission" date="2019-08" db="EMBL/GenBank/DDBJ databases">
        <title>Draft genome sequences of two oriental melons (Cucumis melo L. var makuwa).</title>
        <authorList>
            <person name="Kwon S.-Y."/>
        </authorList>
    </citation>
    <scope>NUCLEOTIDE SEQUENCE [LARGE SCALE GENOMIC DNA]</scope>
    <source>
        <strain evidence="3">cv. Chang Bougi</strain>
        <tissue evidence="2">Leaf</tissue>
    </source>
</reference>
<evidence type="ECO:0000313" key="3">
    <source>
        <dbReference type="Proteomes" id="UP000321947"/>
    </source>
</evidence>
<dbReference type="AlphaFoldDB" id="A0A5D3CJL2"/>
<dbReference type="EMBL" id="SSTD01010328">
    <property type="protein sequence ID" value="TYK12001.1"/>
    <property type="molecule type" value="Genomic_DNA"/>
</dbReference>
<evidence type="ECO:0000256" key="1">
    <source>
        <dbReference type="SAM" id="MobiDB-lite"/>
    </source>
</evidence>